<feature type="active site" description="Charge relay system" evidence="6">
    <location>
        <position position="269"/>
    </location>
</feature>
<dbReference type="GO" id="GO:0008236">
    <property type="term" value="F:serine-type peptidase activity"/>
    <property type="evidence" value="ECO:0007669"/>
    <property type="project" value="UniProtKB-KW"/>
</dbReference>
<dbReference type="GO" id="GO:0004180">
    <property type="term" value="F:carboxypeptidase activity"/>
    <property type="evidence" value="ECO:0007669"/>
    <property type="project" value="UniProtKB-KW"/>
</dbReference>
<dbReference type="CDD" id="cd07025">
    <property type="entry name" value="Peptidase_S66"/>
    <property type="match status" value="1"/>
</dbReference>
<evidence type="ECO:0000256" key="5">
    <source>
        <dbReference type="ARBA" id="ARBA00022825"/>
    </source>
</evidence>
<proteinExistence type="inferred from homology"/>
<dbReference type="STRING" id="860235.AOZ06_27760"/>
<feature type="active site" description="Charge relay system" evidence="6">
    <location>
        <position position="204"/>
    </location>
</feature>
<dbReference type="KEGG" id="kphy:AOZ06_27760"/>
<evidence type="ECO:0000313" key="9">
    <source>
        <dbReference type="EMBL" id="ALG10184.1"/>
    </source>
</evidence>
<evidence type="ECO:0000256" key="1">
    <source>
        <dbReference type="ARBA" id="ARBA00010233"/>
    </source>
</evidence>
<keyword evidence="2" id="KW-0121">Carboxypeptidase</keyword>
<name>A0A0N9HXS7_9PSEU</name>
<reference evidence="9 10" key="1">
    <citation type="submission" date="2015-07" db="EMBL/GenBank/DDBJ databases">
        <title>Genome sequencing of Kibdelosporangium phytohabitans.</title>
        <authorList>
            <person name="Qin S."/>
            <person name="Xing K."/>
        </authorList>
    </citation>
    <scope>NUCLEOTIDE SEQUENCE [LARGE SCALE GENOMIC DNA]</scope>
    <source>
        <strain evidence="9 10">KLBMP1111</strain>
    </source>
</reference>
<feature type="domain" description="LD-carboxypeptidase N-terminal" evidence="7">
    <location>
        <begin position="14"/>
        <end position="133"/>
    </location>
</feature>
<dbReference type="Gene3D" id="3.50.30.60">
    <property type="entry name" value="LD-carboxypeptidase A C-terminal domain-like"/>
    <property type="match status" value="1"/>
</dbReference>
<keyword evidence="4" id="KW-0378">Hydrolase</keyword>
<dbReference type="PANTHER" id="PTHR30237:SF2">
    <property type="entry name" value="MUREIN TETRAPEPTIDE CARBOXYPEPTIDASE"/>
    <property type="match status" value="1"/>
</dbReference>
<dbReference type="SUPFAM" id="SSF141986">
    <property type="entry name" value="LD-carboxypeptidase A C-terminal domain-like"/>
    <property type="match status" value="1"/>
</dbReference>
<dbReference type="InterPro" id="IPR040449">
    <property type="entry name" value="Peptidase_S66_N"/>
</dbReference>
<accession>A0A0N9HXS7</accession>
<dbReference type="AlphaFoldDB" id="A0A0N9HXS7"/>
<comment type="similarity">
    <text evidence="1">Belongs to the peptidase S66 family.</text>
</comment>
<dbReference type="InterPro" id="IPR003507">
    <property type="entry name" value="S66_fam"/>
</dbReference>
<feature type="active site" description="Nucleophile" evidence="6">
    <location>
        <position position="114"/>
    </location>
</feature>
<sequence length="301" mass="32201">MKIHPARLRPGSHVALVAPSGPVSPAMLAAGIRHLESWGLRVEVGKHVTGRHPRLPYLAGTDSDRAADLQQAWCDPRVDAVFCVRGGYGALRMVDLLDWDAMAAARPKVFAGSSDITVLHEAFLQHLDVATLFAPMVGTDAFVNDDDAREHFRRTLFEPEAVRVLTGPDTATMVHGTARGVVVGGNASLLGFAAPPQDAILLLEDVTEDTYRLDRIFTALLRQGWFTGVNGIALGSWTDCGSPEVVEAVLHDLVGSLGIPTVWELGFGHCRAQLTVPLGVRAELNADNGTLTILEPALSPG</sequence>
<dbReference type="SUPFAM" id="SSF52317">
    <property type="entry name" value="Class I glutamine amidotransferase-like"/>
    <property type="match status" value="1"/>
</dbReference>
<evidence type="ECO:0000259" key="7">
    <source>
        <dbReference type="Pfam" id="PF02016"/>
    </source>
</evidence>
<evidence type="ECO:0000259" key="8">
    <source>
        <dbReference type="Pfam" id="PF17676"/>
    </source>
</evidence>
<dbReference type="InterPro" id="IPR029062">
    <property type="entry name" value="Class_I_gatase-like"/>
</dbReference>
<organism evidence="9 10">
    <name type="scientific">Kibdelosporangium phytohabitans</name>
    <dbReference type="NCBI Taxonomy" id="860235"/>
    <lineage>
        <taxon>Bacteria</taxon>
        <taxon>Bacillati</taxon>
        <taxon>Actinomycetota</taxon>
        <taxon>Actinomycetes</taxon>
        <taxon>Pseudonocardiales</taxon>
        <taxon>Pseudonocardiaceae</taxon>
        <taxon>Kibdelosporangium</taxon>
    </lineage>
</organism>
<keyword evidence="10" id="KW-1185">Reference proteome</keyword>
<evidence type="ECO:0000313" key="10">
    <source>
        <dbReference type="Proteomes" id="UP000063699"/>
    </source>
</evidence>
<feature type="domain" description="LD-carboxypeptidase C-terminal" evidence="8">
    <location>
        <begin position="179"/>
        <end position="284"/>
    </location>
</feature>
<dbReference type="Gene3D" id="3.40.50.10740">
    <property type="entry name" value="Class I glutamine amidotransferase-like"/>
    <property type="match status" value="1"/>
</dbReference>
<evidence type="ECO:0000256" key="6">
    <source>
        <dbReference type="PIRSR" id="PIRSR028757-1"/>
    </source>
</evidence>
<dbReference type="InterPro" id="IPR027478">
    <property type="entry name" value="LdcA_N"/>
</dbReference>
<evidence type="ECO:0000256" key="3">
    <source>
        <dbReference type="ARBA" id="ARBA00022670"/>
    </source>
</evidence>
<protein>
    <submittedName>
        <fullName evidence="9">Peptidase U61</fullName>
    </submittedName>
</protein>
<dbReference type="PANTHER" id="PTHR30237">
    <property type="entry name" value="MURAMOYLTETRAPEPTIDE CARBOXYPEPTIDASE"/>
    <property type="match status" value="1"/>
</dbReference>
<dbReference type="RefSeq" id="WP_054292087.1">
    <property type="nucleotide sequence ID" value="NZ_CP012752.1"/>
</dbReference>
<dbReference type="Pfam" id="PF17676">
    <property type="entry name" value="Peptidase_S66C"/>
    <property type="match status" value="1"/>
</dbReference>
<keyword evidence="5" id="KW-0720">Serine protease</keyword>
<dbReference type="PIRSF" id="PIRSF028757">
    <property type="entry name" value="LD-carboxypeptidase"/>
    <property type="match status" value="1"/>
</dbReference>
<dbReference type="InterPro" id="IPR027461">
    <property type="entry name" value="Carboxypeptidase_A_C_sf"/>
</dbReference>
<dbReference type="Pfam" id="PF02016">
    <property type="entry name" value="Peptidase_S66"/>
    <property type="match status" value="1"/>
</dbReference>
<evidence type="ECO:0000256" key="4">
    <source>
        <dbReference type="ARBA" id="ARBA00022801"/>
    </source>
</evidence>
<evidence type="ECO:0000256" key="2">
    <source>
        <dbReference type="ARBA" id="ARBA00022645"/>
    </source>
</evidence>
<gene>
    <name evidence="9" type="ORF">AOZ06_27760</name>
</gene>
<keyword evidence="3" id="KW-0645">Protease</keyword>
<dbReference type="Proteomes" id="UP000063699">
    <property type="component" value="Chromosome"/>
</dbReference>
<dbReference type="EMBL" id="CP012752">
    <property type="protein sequence ID" value="ALG10184.1"/>
    <property type="molecule type" value="Genomic_DNA"/>
</dbReference>
<dbReference type="GO" id="GO:0006508">
    <property type="term" value="P:proteolysis"/>
    <property type="evidence" value="ECO:0007669"/>
    <property type="project" value="UniProtKB-KW"/>
</dbReference>
<dbReference type="InterPro" id="IPR040921">
    <property type="entry name" value="Peptidase_S66C"/>
</dbReference>